<evidence type="ECO:0000313" key="3">
    <source>
        <dbReference type="Proteomes" id="UP000272942"/>
    </source>
</evidence>
<dbReference type="OrthoDB" id="1845386at2759"/>
<protein>
    <submittedName>
        <fullName evidence="4">Str_synth domain-containing protein</fullName>
    </submittedName>
</protein>
<keyword evidence="3" id="KW-1185">Reference proteome</keyword>
<dbReference type="Proteomes" id="UP000272942">
    <property type="component" value="Unassembled WGS sequence"/>
</dbReference>
<sequence>MGWHTIISMQSGLNFYTNRGMKKVKPLTKAKDMLIDSVAWNKYNTDQNSTQEILLGTNNGVIYETVLLSDEGRFISNIIEQYWRQVSVYTIRE</sequence>
<evidence type="ECO:0000259" key="1">
    <source>
        <dbReference type="Pfam" id="PF05131"/>
    </source>
</evidence>
<dbReference type="AlphaFoldDB" id="A0A183B3G2"/>
<evidence type="ECO:0000313" key="2">
    <source>
        <dbReference type="EMBL" id="VDP91019.1"/>
    </source>
</evidence>
<reference evidence="4" key="1">
    <citation type="submission" date="2016-06" db="UniProtKB">
        <authorList>
            <consortium name="WormBaseParasite"/>
        </authorList>
    </citation>
    <scope>IDENTIFICATION</scope>
</reference>
<dbReference type="InterPro" id="IPR007810">
    <property type="entry name" value="Pep3/Vps18_beta-prop"/>
</dbReference>
<dbReference type="WBParaSite" id="ECPE_0001378701-mRNA-1">
    <property type="protein sequence ID" value="ECPE_0001378701-mRNA-1"/>
    <property type="gene ID" value="ECPE_0001378701"/>
</dbReference>
<gene>
    <name evidence="2" type="ORF">ECPE_LOCUS13747</name>
</gene>
<name>A0A183B3G2_9TREM</name>
<proteinExistence type="predicted"/>
<dbReference type="Pfam" id="PF05131">
    <property type="entry name" value="Pep3_Vps18"/>
    <property type="match status" value="1"/>
</dbReference>
<reference evidence="2 3" key="2">
    <citation type="submission" date="2018-11" db="EMBL/GenBank/DDBJ databases">
        <authorList>
            <consortium name="Pathogen Informatics"/>
        </authorList>
    </citation>
    <scope>NUCLEOTIDE SEQUENCE [LARGE SCALE GENOMIC DNA]</scope>
    <source>
        <strain evidence="2 3">Egypt</strain>
    </source>
</reference>
<dbReference type="EMBL" id="UZAN01055856">
    <property type="protein sequence ID" value="VDP91019.1"/>
    <property type="molecule type" value="Genomic_DNA"/>
</dbReference>
<accession>A0A183B3G2</accession>
<evidence type="ECO:0000313" key="4">
    <source>
        <dbReference type="WBParaSite" id="ECPE_0001378701-mRNA-1"/>
    </source>
</evidence>
<organism evidence="4">
    <name type="scientific">Echinostoma caproni</name>
    <dbReference type="NCBI Taxonomy" id="27848"/>
    <lineage>
        <taxon>Eukaryota</taxon>
        <taxon>Metazoa</taxon>
        <taxon>Spiralia</taxon>
        <taxon>Lophotrochozoa</taxon>
        <taxon>Platyhelminthes</taxon>
        <taxon>Trematoda</taxon>
        <taxon>Digenea</taxon>
        <taxon>Plagiorchiida</taxon>
        <taxon>Echinostomata</taxon>
        <taxon>Echinostomatoidea</taxon>
        <taxon>Echinostomatidae</taxon>
        <taxon>Echinostoma</taxon>
    </lineage>
</organism>
<feature type="domain" description="Pep3/Vps18 beta-propeller" evidence="1">
    <location>
        <begin position="2"/>
        <end position="87"/>
    </location>
</feature>